<accession>A0A397TLW3</accession>
<comment type="caution">
    <text evidence="1">The sequence shown here is derived from an EMBL/GenBank/DDBJ whole genome shotgun (WGS) entry which is preliminary data.</text>
</comment>
<dbReference type="OrthoDB" id="2385910at2759"/>
<reference evidence="1 2" key="1">
    <citation type="submission" date="2018-06" db="EMBL/GenBank/DDBJ databases">
        <title>Comparative genomics reveals the genomic features of Rhizophagus irregularis, R. cerebriforme, R. diaphanum and Gigaspora rosea, and their symbiotic lifestyle signature.</title>
        <authorList>
            <person name="Morin E."/>
            <person name="San Clemente H."/>
            <person name="Chen E.C.H."/>
            <person name="De La Providencia I."/>
            <person name="Hainaut M."/>
            <person name="Kuo A."/>
            <person name="Kohler A."/>
            <person name="Murat C."/>
            <person name="Tang N."/>
            <person name="Roy S."/>
            <person name="Loubradou J."/>
            <person name="Henrissat B."/>
            <person name="Grigoriev I.V."/>
            <person name="Corradi N."/>
            <person name="Roux C."/>
            <person name="Martin F.M."/>
        </authorList>
    </citation>
    <scope>NUCLEOTIDE SEQUENCE [LARGE SCALE GENOMIC DNA]</scope>
    <source>
        <strain evidence="1 2">DAOM 227022</strain>
    </source>
</reference>
<sequence length="397" mass="46068">MTAPIFDDWSIWPFEYNQRLTTLCNQIVFTAETNSQIDGDDKSQLIVKNKEEYIRSSDIDALIELSMVAPYFMLDRLLLDCIHNKGEGILILDILREIGSVCWFRQTSKSPALLIKVIQCKMSSLDKGTFCFNLQEQKNLIDFLILAMMGNTAKKPIELTLLDIGEWSNNNILLDIREYVKYCVMPYLKNSNLIGRKITLSLSLDILKALLFHPMSTLPPADTNWFIRSNPFSLLKSMVSLFNQRKAMSSLVINKIDSIYVVLKKLIKILAGYISSLPDNYNQYDIHNSNTNLIRQFYNESQEFDWTTQLFLRSLFERCEVRLGLRIGKPIIPAMLFSFCDLSKEEFMVIEVDDENMSEKTTEIKRMMAFLEVCRVSDDWCKKFSLVSFLCKKKKKN</sequence>
<protein>
    <submittedName>
        <fullName evidence="1">Uncharacterized protein</fullName>
    </submittedName>
</protein>
<name>A0A397TLW3_9GLOM</name>
<dbReference type="EMBL" id="QKYT01000052">
    <property type="protein sequence ID" value="RIA96021.1"/>
    <property type="molecule type" value="Genomic_DNA"/>
</dbReference>
<organism evidence="1 2">
    <name type="scientific">Glomus cerebriforme</name>
    <dbReference type="NCBI Taxonomy" id="658196"/>
    <lineage>
        <taxon>Eukaryota</taxon>
        <taxon>Fungi</taxon>
        <taxon>Fungi incertae sedis</taxon>
        <taxon>Mucoromycota</taxon>
        <taxon>Glomeromycotina</taxon>
        <taxon>Glomeromycetes</taxon>
        <taxon>Glomerales</taxon>
        <taxon>Glomeraceae</taxon>
        <taxon>Glomus</taxon>
    </lineage>
</organism>
<evidence type="ECO:0000313" key="1">
    <source>
        <dbReference type="EMBL" id="RIA96021.1"/>
    </source>
</evidence>
<proteinExistence type="predicted"/>
<gene>
    <name evidence="1" type="ORF">C1645_435804</name>
</gene>
<dbReference type="Proteomes" id="UP000265703">
    <property type="component" value="Unassembled WGS sequence"/>
</dbReference>
<evidence type="ECO:0000313" key="2">
    <source>
        <dbReference type="Proteomes" id="UP000265703"/>
    </source>
</evidence>
<dbReference type="AlphaFoldDB" id="A0A397TLW3"/>
<keyword evidence="2" id="KW-1185">Reference proteome</keyword>